<dbReference type="Gene3D" id="3.40.630.30">
    <property type="match status" value="1"/>
</dbReference>
<proteinExistence type="predicted"/>
<dbReference type="EMBL" id="JAFCNB010000012">
    <property type="protein sequence ID" value="MBP2706341.1"/>
    <property type="molecule type" value="Genomic_DNA"/>
</dbReference>
<dbReference type="SUPFAM" id="SSF55729">
    <property type="entry name" value="Acyl-CoA N-acyltransferases (Nat)"/>
    <property type="match status" value="1"/>
</dbReference>
<name>A0A940WSP7_9ACTN</name>
<dbReference type="Proteomes" id="UP000674234">
    <property type="component" value="Unassembled WGS sequence"/>
</dbReference>
<evidence type="ECO:0008006" key="3">
    <source>
        <dbReference type="Google" id="ProtNLM"/>
    </source>
</evidence>
<evidence type="ECO:0000313" key="2">
    <source>
        <dbReference type="Proteomes" id="UP000674234"/>
    </source>
</evidence>
<dbReference type="AlphaFoldDB" id="A0A940WSP7"/>
<accession>A0A940WSP7</accession>
<evidence type="ECO:0000313" key="1">
    <source>
        <dbReference type="EMBL" id="MBP2706341.1"/>
    </source>
</evidence>
<dbReference type="InterPro" id="IPR016181">
    <property type="entry name" value="Acyl_CoA_acyltransferase"/>
</dbReference>
<sequence length="125" mass="13903">MEIRNGKIDDIVPIVALHVDSWRSAYAGIMPDSFLNGPLTDDRLTLWRERLASPVQGSGLFVAHDDGELLGFVYLFPAPDERHGRADMPFPAGFRAARVRVRLADELIGWMRTSGLHGTSELQMA</sequence>
<comment type="caution">
    <text evidence="1">The sequence shown here is derived from an EMBL/GenBank/DDBJ whole genome shotgun (WGS) entry which is preliminary data.</text>
</comment>
<keyword evidence="2" id="KW-1185">Reference proteome</keyword>
<reference evidence="1" key="1">
    <citation type="submission" date="2021-02" db="EMBL/GenBank/DDBJ databases">
        <title>Draft genome sequence of Microbispora sp. RL4-1S isolated from rice leaves in Thailand.</title>
        <authorList>
            <person name="Muangham S."/>
            <person name="Duangmal K."/>
        </authorList>
    </citation>
    <scope>NUCLEOTIDE SEQUENCE</scope>
    <source>
        <strain evidence="1">RL4-1S</strain>
    </source>
</reference>
<protein>
    <recommendedName>
        <fullName evidence="3">GNAT family N-acetyltransferase</fullName>
    </recommendedName>
</protein>
<organism evidence="1 2">
    <name type="scientific">Microbispora oryzae</name>
    <dbReference type="NCBI Taxonomy" id="2806554"/>
    <lineage>
        <taxon>Bacteria</taxon>
        <taxon>Bacillati</taxon>
        <taxon>Actinomycetota</taxon>
        <taxon>Actinomycetes</taxon>
        <taxon>Streptosporangiales</taxon>
        <taxon>Streptosporangiaceae</taxon>
        <taxon>Microbispora</taxon>
    </lineage>
</organism>
<dbReference type="RefSeq" id="WP_210157628.1">
    <property type="nucleotide sequence ID" value="NZ_JAFCNB010000012.1"/>
</dbReference>
<gene>
    <name evidence="1" type="ORF">JOL79_21260</name>
</gene>